<dbReference type="RefSeq" id="WP_193774722.1">
    <property type="nucleotide sequence ID" value="NZ_CAJXUH010000005.1"/>
</dbReference>
<evidence type="ECO:0000313" key="1">
    <source>
        <dbReference type="EMBL" id="QUH31355.1"/>
    </source>
</evidence>
<gene>
    <name evidence="1" type="ORF">HYG85_21475</name>
</gene>
<dbReference type="Proteomes" id="UP000677305">
    <property type="component" value="Chromosome"/>
</dbReference>
<organism evidence="1 2">
    <name type="scientific">Vallitalea guaymasensis</name>
    <dbReference type="NCBI Taxonomy" id="1185412"/>
    <lineage>
        <taxon>Bacteria</taxon>
        <taxon>Bacillati</taxon>
        <taxon>Bacillota</taxon>
        <taxon>Clostridia</taxon>
        <taxon>Lachnospirales</taxon>
        <taxon>Vallitaleaceae</taxon>
        <taxon>Vallitalea</taxon>
    </lineage>
</organism>
<proteinExistence type="predicted"/>
<dbReference type="EMBL" id="CP058561">
    <property type="protein sequence ID" value="QUH31355.1"/>
    <property type="molecule type" value="Genomic_DNA"/>
</dbReference>
<protein>
    <submittedName>
        <fullName evidence="1">Uncharacterized protein</fullName>
    </submittedName>
</protein>
<reference evidence="1 2" key="1">
    <citation type="submission" date="2020-07" db="EMBL/GenBank/DDBJ databases">
        <title>Vallitalea guaymasensis genome.</title>
        <authorList>
            <person name="Postec A."/>
        </authorList>
    </citation>
    <scope>NUCLEOTIDE SEQUENCE [LARGE SCALE GENOMIC DNA]</scope>
    <source>
        <strain evidence="1 2">Ra1766G1</strain>
    </source>
</reference>
<dbReference type="AlphaFoldDB" id="A0A8J8MEX1"/>
<name>A0A8J8MEX1_9FIRM</name>
<accession>A0A8J8MEX1</accession>
<dbReference type="KEGG" id="vgu:HYG85_21475"/>
<keyword evidence="2" id="KW-1185">Reference proteome</keyword>
<evidence type="ECO:0000313" key="2">
    <source>
        <dbReference type="Proteomes" id="UP000677305"/>
    </source>
</evidence>
<sequence>MLFLHFVIGFLVGSMGKYLILECISYHTKKKIWRKLKKSMEMEDFFEVNHKQ</sequence>